<protein>
    <recommendedName>
        <fullName evidence="2">N-acetyltransferase domain-containing protein</fullName>
    </recommendedName>
</protein>
<dbReference type="EMBL" id="MN739367">
    <property type="protein sequence ID" value="QHT01253.1"/>
    <property type="molecule type" value="Genomic_DNA"/>
</dbReference>
<dbReference type="InterPro" id="IPR016181">
    <property type="entry name" value="Acyl_CoA_acyltransferase"/>
</dbReference>
<evidence type="ECO:0000313" key="1">
    <source>
        <dbReference type="EMBL" id="QHT01253.1"/>
    </source>
</evidence>
<proteinExistence type="predicted"/>
<dbReference type="AlphaFoldDB" id="A0A6C0CA95"/>
<accession>A0A6C0CA95</accession>
<sequence>MEFCQLNGPCLSGQITRKAYVKKNGKGPETLPPLKNEFHLRSFGYSYKKTPKARQEALRKAAQSVGDTLAVYRRLNLARNKQGDENIRKIMGDDVEYMKNYYRRTKKQSGGHDETIIVLPEEEYDEALYQPINRFQDESIFVLPEEQWDEALHGGNDEEDDDVNIIDLPEDIEFSETVENKIICNSDNCEIRESHTVDDKNITYYTLTEKDAAEVLELDNVFMDFDRTEEDVLKNLQMNKGLLIGIRDENSLQGYCQFAPLENKEVEIKWFCANKMFGEALYIFMEKYFQGKKYTRITIKFSLDGRHAIQRINFWNRIYFRTYKINTANNVIYMDKLI</sequence>
<reference evidence="1" key="1">
    <citation type="journal article" date="2020" name="Nature">
        <title>Giant virus diversity and host interactions through global metagenomics.</title>
        <authorList>
            <person name="Schulz F."/>
            <person name="Roux S."/>
            <person name="Paez-Espino D."/>
            <person name="Jungbluth S."/>
            <person name="Walsh D.A."/>
            <person name="Denef V.J."/>
            <person name="McMahon K.D."/>
            <person name="Konstantinidis K.T."/>
            <person name="Eloe-Fadrosh E.A."/>
            <person name="Kyrpides N.C."/>
            <person name="Woyke T."/>
        </authorList>
    </citation>
    <scope>NUCLEOTIDE SEQUENCE</scope>
    <source>
        <strain evidence="1">GVMAG-M-3300020192-26</strain>
    </source>
</reference>
<evidence type="ECO:0008006" key="2">
    <source>
        <dbReference type="Google" id="ProtNLM"/>
    </source>
</evidence>
<organism evidence="1">
    <name type="scientific">viral metagenome</name>
    <dbReference type="NCBI Taxonomy" id="1070528"/>
    <lineage>
        <taxon>unclassified sequences</taxon>
        <taxon>metagenomes</taxon>
        <taxon>organismal metagenomes</taxon>
    </lineage>
</organism>
<dbReference type="InterPro" id="IPR043905">
    <property type="entry name" value="DUF5771"/>
</dbReference>
<name>A0A6C0CA95_9ZZZZ</name>
<dbReference type="SUPFAM" id="SSF55729">
    <property type="entry name" value="Acyl-CoA N-acyltransferases (Nat)"/>
    <property type="match status" value="1"/>
</dbReference>
<dbReference type="Pfam" id="PF19075">
    <property type="entry name" value="DUF5771"/>
    <property type="match status" value="1"/>
</dbReference>